<accession>A0A7R9PWZ3</accession>
<protein>
    <submittedName>
        <fullName evidence="2">Uncharacterized protein</fullName>
    </submittedName>
</protein>
<dbReference type="EMBL" id="CAJPIZ010001657">
    <property type="protein sequence ID" value="CAG2103853.1"/>
    <property type="molecule type" value="Genomic_DNA"/>
</dbReference>
<feature type="non-terminal residue" evidence="2">
    <location>
        <position position="245"/>
    </location>
</feature>
<reference evidence="2" key="1">
    <citation type="submission" date="2020-11" db="EMBL/GenBank/DDBJ databases">
        <authorList>
            <person name="Tran Van P."/>
        </authorList>
    </citation>
    <scope>NUCLEOTIDE SEQUENCE</scope>
</reference>
<proteinExistence type="predicted"/>
<dbReference type="OrthoDB" id="6512327at2759"/>
<feature type="signal peptide" evidence="1">
    <location>
        <begin position="1"/>
        <end position="19"/>
    </location>
</feature>
<evidence type="ECO:0000313" key="3">
    <source>
        <dbReference type="Proteomes" id="UP000759131"/>
    </source>
</evidence>
<keyword evidence="1" id="KW-0732">Signal</keyword>
<gene>
    <name evidence="2" type="ORF">OSB1V03_LOCUS3879</name>
</gene>
<evidence type="ECO:0000313" key="2">
    <source>
        <dbReference type="EMBL" id="CAD7623423.1"/>
    </source>
</evidence>
<evidence type="ECO:0000256" key="1">
    <source>
        <dbReference type="SAM" id="SignalP"/>
    </source>
</evidence>
<dbReference type="EMBL" id="OC856232">
    <property type="protein sequence ID" value="CAD7623423.1"/>
    <property type="molecule type" value="Genomic_DNA"/>
</dbReference>
<sequence>ALVLVSIVCLASCVELDRAKYLNYDVCAHPDSASISPVQAAYIKDIVAYLTAKGQETGGSLKILDFIYQNIKEMADNMKASGDALRSLNFPVIPDVYDDIYNNVYGLKGFKKAMAEIPFIASAEKQAAVGKFAGTSEIINWRTKLDAKRRSCLPTKTQNVAGGQAAWKVETDKVVATLKTLIPQLKAAGSNYWATQHQRMLDYIVAGIPQINAWVAAVGDQDKKGRALTRLAEDLNLLNTVASTR</sequence>
<keyword evidence="3" id="KW-1185">Reference proteome</keyword>
<dbReference type="AlphaFoldDB" id="A0A7R9PWZ3"/>
<name>A0A7R9PWZ3_9ACAR</name>
<feature type="chain" id="PRO_5036211653" evidence="1">
    <location>
        <begin position="20"/>
        <end position="245"/>
    </location>
</feature>
<organism evidence="2">
    <name type="scientific">Medioppia subpectinata</name>
    <dbReference type="NCBI Taxonomy" id="1979941"/>
    <lineage>
        <taxon>Eukaryota</taxon>
        <taxon>Metazoa</taxon>
        <taxon>Ecdysozoa</taxon>
        <taxon>Arthropoda</taxon>
        <taxon>Chelicerata</taxon>
        <taxon>Arachnida</taxon>
        <taxon>Acari</taxon>
        <taxon>Acariformes</taxon>
        <taxon>Sarcoptiformes</taxon>
        <taxon>Oribatida</taxon>
        <taxon>Brachypylina</taxon>
        <taxon>Oppioidea</taxon>
        <taxon>Oppiidae</taxon>
        <taxon>Medioppia</taxon>
    </lineage>
</organism>
<dbReference type="Proteomes" id="UP000759131">
    <property type="component" value="Unassembled WGS sequence"/>
</dbReference>